<feature type="compositionally biased region" description="Polar residues" evidence="2">
    <location>
        <begin position="868"/>
        <end position="884"/>
    </location>
</feature>
<name>A0A2A9LXI8_BESBE</name>
<evidence type="ECO:0000313" key="4">
    <source>
        <dbReference type="Proteomes" id="UP000224006"/>
    </source>
</evidence>
<accession>A0A2A9LXI8</accession>
<dbReference type="OrthoDB" id="2635at2759"/>
<feature type="region of interest" description="Disordered" evidence="2">
    <location>
        <begin position="47"/>
        <end position="92"/>
    </location>
</feature>
<evidence type="ECO:0000256" key="2">
    <source>
        <dbReference type="SAM" id="MobiDB-lite"/>
    </source>
</evidence>
<feature type="compositionally biased region" description="Low complexity" evidence="2">
    <location>
        <begin position="755"/>
        <end position="771"/>
    </location>
</feature>
<feature type="compositionally biased region" description="Low complexity" evidence="2">
    <location>
        <begin position="117"/>
        <end position="129"/>
    </location>
</feature>
<dbReference type="RefSeq" id="XP_029215207.1">
    <property type="nucleotide sequence ID" value="XM_029361740.1"/>
</dbReference>
<feature type="region of interest" description="Disordered" evidence="2">
    <location>
        <begin position="285"/>
        <end position="307"/>
    </location>
</feature>
<sequence>MLLAMRSQRVAFGWQLAQVQRLVEQLGGHPLVSTDFPSLPLAVTPTERRMNAGEDSTEQEGQVSATRPRKTALAISGHGSGDGEQKPQERQLVSCSTWAAVAGRDTHTDTERQEDMPATTATPEELTAASDESAGKPITEPQQHACGGILGRASGCTCAGCESKTSVGVSSPKGRDKDGSIAVSGPDFDFQLLSSARSRTTGSRAVHSCHSDNRCTKVEDRSTVSLCADALPPLCPLRLIQYRRHSASIRKGSDELQSLHTRIQRIRAVASGVHFEDAYEVLANGNRTQSEPSESGTAEVQGDMESPCSRASTLRSIKHVRQSLSEEIPLSLAGQAWCTDSEGTKADRGPLGVDDLAVSMRLGNGSPKHLGCAGREYPGGQLAGTWERAPLSPSTRVEAVGKSLRTRVTYESSENEGGMQTAGETREYLLKQQRERQQLLREELEKSRGELARIEHLRHLQAKTRLLKPAREPLQIQTTLQVKTPRSSDVNGNNGRARSQGGCSASASTMPLSLTHSRPRCHGNQDLALREEFKVTETSISVPTDEPSIRPLSRRCLHSPSERYPPLPQDDIPTPSHSPPPPVCHPRTCAFQDMLMDWRSFGRDAAGVWMNARLHDSRTGCEHCTYQRNKSGIAKNLVCQLCGQGAQVAAHADNLLVDGAACDVHTSASGQGGHKYGKGRYRGESSQSPRHSRDPDRNLGCEEGRFIGQCSRVMTGVPRSWMIRLHDAVEPFAARRLVTPRVSITAKPAARWAESISPNNAASSASSTASSRDQARRVPRKASRTPHVSRQQLAVPGTTMGPTKNLPIHDTAARLFRADADTVASLLWAKSLRTDDGLRGTGSSRSRLKESTTGGAASSSTMRPPTIPQSKQRNWNSPTPSAQGSRLIGSPATLHKLRFHSACSAFEKAFASNSRVRVCSDGPHGALPDRPNTAAQAEATAAHAYNVRDSHPGARLSTEDMPMKPIEVKLKIHVPQEKASCLRPICPLTVRRLDPATHRMFFPKGQRYLNTFSAEVPDDHSVAAVVSEGDTPVAVIRVRVTADAPDRPL</sequence>
<proteinExistence type="predicted"/>
<dbReference type="VEuPathDB" id="ToxoDB:BESB_030720"/>
<feature type="compositionally biased region" description="Polar residues" evidence="2">
    <location>
        <begin position="480"/>
        <end position="516"/>
    </location>
</feature>
<feature type="compositionally biased region" description="Basic and acidic residues" evidence="2">
    <location>
        <begin position="104"/>
        <end position="115"/>
    </location>
</feature>
<feature type="region of interest" description="Disordered" evidence="2">
    <location>
        <begin position="104"/>
        <end position="141"/>
    </location>
</feature>
<feature type="compositionally biased region" description="Low complexity" evidence="2">
    <location>
        <begin position="851"/>
        <end position="861"/>
    </location>
</feature>
<comment type="caution">
    <text evidence="3">The sequence shown here is derived from an EMBL/GenBank/DDBJ whole genome shotgun (WGS) entry which is preliminary data.</text>
</comment>
<feature type="region of interest" description="Disordered" evidence="2">
    <location>
        <begin position="835"/>
        <end position="887"/>
    </location>
</feature>
<keyword evidence="1" id="KW-0175">Coiled coil</keyword>
<reference evidence="3 4" key="1">
    <citation type="submission" date="2017-09" db="EMBL/GenBank/DDBJ databases">
        <title>Genome sequencing of Besnoitia besnoiti strain Bb-Ger1.</title>
        <authorList>
            <person name="Schares G."/>
            <person name="Venepally P."/>
            <person name="Lorenzi H.A."/>
        </authorList>
    </citation>
    <scope>NUCLEOTIDE SEQUENCE [LARGE SCALE GENOMIC DNA]</scope>
    <source>
        <strain evidence="3 4">Bb-Ger1</strain>
    </source>
</reference>
<protein>
    <submittedName>
        <fullName evidence="3">Uncharacterized protein</fullName>
    </submittedName>
</protein>
<evidence type="ECO:0000313" key="3">
    <source>
        <dbReference type="EMBL" id="PFH31198.1"/>
    </source>
</evidence>
<evidence type="ECO:0000256" key="1">
    <source>
        <dbReference type="SAM" id="Coils"/>
    </source>
</evidence>
<feature type="compositionally biased region" description="Polar residues" evidence="2">
    <location>
        <begin position="285"/>
        <end position="298"/>
    </location>
</feature>
<gene>
    <name evidence="3" type="ORF">BESB_030720</name>
</gene>
<dbReference type="GeneID" id="40308124"/>
<feature type="region of interest" description="Disordered" evidence="2">
    <location>
        <begin position="480"/>
        <end position="521"/>
    </location>
</feature>
<feature type="coiled-coil region" evidence="1">
    <location>
        <begin position="430"/>
        <end position="457"/>
    </location>
</feature>
<keyword evidence="4" id="KW-1185">Reference proteome</keyword>
<dbReference type="KEGG" id="bbes:BESB_030720"/>
<organism evidence="3 4">
    <name type="scientific">Besnoitia besnoiti</name>
    <name type="common">Apicomplexan protozoan</name>
    <dbReference type="NCBI Taxonomy" id="94643"/>
    <lineage>
        <taxon>Eukaryota</taxon>
        <taxon>Sar</taxon>
        <taxon>Alveolata</taxon>
        <taxon>Apicomplexa</taxon>
        <taxon>Conoidasida</taxon>
        <taxon>Coccidia</taxon>
        <taxon>Eucoccidiorida</taxon>
        <taxon>Eimeriorina</taxon>
        <taxon>Sarcocystidae</taxon>
        <taxon>Besnoitia</taxon>
    </lineage>
</organism>
<dbReference type="EMBL" id="NWUJ01000016">
    <property type="protein sequence ID" value="PFH31198.1"/>
    <property type="molecule type" value="Genomic_DNA"/>
</dbReference>
<feature type="region of interest" description="Disordered" evidence="2">
    <location>
        <begin position="755"/>
        <end position="806"/>
    </location>
</feature>
<feature type="region of interest" description="Disordered" evidence="2">
    <location>
        <begin position="667"/>
        <end position="699"/>
    </location>
</feature>
<dbReference type="AlphaFoldDB" id="A0A2A9LXI8"/>
<dbReference type="Proteomes" id="UP000224006">
    <property type="component" value="Chromosome XIII"/>
</dbReference>
<feature type="region of interest" description="Disordered" evidence="2">
    <location>
        <begin position="538"/>
        <end position="581"/>
    </location>
</feature>